<evidence type="ECO:0000313" key="3">
    <source>
        <dbReference type="Proteomes" id="UP000315983"/>
    </source>
</evidence>
<comment type="caution">
    <text evidence="2">The sequence shown here is derived from an EMBL/GenBank/DDBJ whole genome shotgun (WGS) entry which is preliminary data.</text>
</comment>
<evidence type="ECO:0000313" key="1">
    <source>
        <dbReference type="EMBL" id="GIM86000.1"/>
    </source>
</evidence>
<dbReference type="AlphaFoldDB" id="A0A542XHF8"/>
<reference evidence="1 4" key="2">
    <citation type="submission" date="2021-03" db="EMBL/GenBank/DDBJ databases">
        <title>Whole genome shotgun sequence of Salinispora arenicola NBRC 105043.</title>
        <authorList>
            <person name="Komaki H."/>
            <person name="Tamura T."/>
        </authorList>
    </citation>
    <scope>NUCLEOTIDE SEQUENCE [LARGE SCALE GENOMIC DNA]</scope>
    <source>
        <strain evidence="1 4">NBRC 105043</strain>
    </source>
</reference>
<organism evidence="2 3">
    <name type="scientific">Salinispora arenicola</name>
    <dbReference type="NCBI Taxonomy" id="168697"/>
    <lineage>
        <taxon>Bacteria</taxon>
        <taxon>Bacillati</taxon>
        <taxon>Actinomycetota</taxon>
        <taxon>Actinomycetes</taxon>
        <taxon>Micromonosporales</taxon>
        <taxon>Micromonosporaceae</taxon>
        <taxon>Salinispora</taxon>
    </lineage>
</organism>
<name>A0A542XHF8_SALAC</name>
<gene>
    <name evidence="2" type="ORF">FB564_0317</name>
    <name evidence="1" type="ORF">Sar04_27360</name>
</gene>
<dbReference type="EMBL" id="VFOL01000001">
    <property type="protein sequence ID" value="TQL35278.1"/>
    <property type="molecule type" value="Genomic_DNA"/>
</dbReference>
<dbReference type="Proteomes" id="UP000315983">
    <property type="component" value="Unassembled WGS sequence"/>
</dbReference>
<proteinExistence type="predicted"/>
<dbReference type="OMA" id="AQTEKYN"/>
<dbReference type="RefSeq" id="WP_012181169.1">
    <property type="nucleotide sequence ID" value="NZ_BOQM01000018.1"/>
</dbReference>
<reference evidence="2 3" key="1">
    <citation type="submission" date="2019-06" db="EMBL/GenBank/DDBJ databases">
        <title>Sequencing the genomes of 1000 actinobacteria strains.</title>
        <authorList>
            <person name="Klenk H.-P."/>
        </authorList>
    </citation>
    <scope>NUCLEOTIDE SEQUENCE [LARGE SCALE GENOMIC DNA]</scope>
    <source>
        <strain evidence="2 3">DSM 44819</strain>
    </source>
</reference>
<evidence type="ECO:0000313" key="4">
    <source>
        <dbReference type="Proteomes" id="UP000677457"/>
    </source>
</evidence>
<keyword evidence="4" id="KW-1185">Reference proteome</keyword>
<dbReference type="Proteomes" id="UP000677457">
    <property type="component" value="Unassembled WGS sequence"/>
</dbReference>
<evidence type="ECO:0008006" key="5">
    <source>
        <dbReference type="Google" id="ProtNLM"/>
    </source>
</evidence>
<accession>A0A542XHF8</accession>
<dbReference type="EMBL" id="BOQM01000018">
    <property type="protein sequence ID" value="GIM86000.1"/>
    <property type="molecule type" value="Genomic_DNA"/>
</dbReference>
<evidence type="ECO:0000313" key="2">
    <source>
        <dbReference type="EMBL" id="TQL35278.1"/>
    </source>
</evidence>
<dbReference type="GeneID" id="93769675"/>
<sequence>MATIGDIKAGLTHGKSEADKALAQLAGVNAQVDKAIAVLQALAAGTQQPAVMSAIGQLSAAKQKFGEGAGLIQAAVAQTEKYNAIL</sequence>
<protein>
    <recommendedName>
        <fullName evidence="5">Excreted virulence factor EspC (Type VII ESX diderm)</fullName>
    </recommendedName>
</protein>